<dbReference type="EMBL" id="VCEB01000003">
    <property type="protein sequence ID" value="KAB0380513.1"/>
    <property type="molecule type" value="Genomic_DNA"/>
</dbReference>
<evidence type="ECO:0000313" key="15">
    <source>
        <dbReference type="EMBL" id="KAB0380513.1"/>
    </source>
</evidence>
<name>A0A5J5MJV4_MUNRE</name>
<evidence type="ECO:0000256" key="12">
    <source>
        <dbReference type="RuleBase" id="RU000688"/>
    </source>
</evidence>
<dbReference type="GO" id="GO:0016492">
    <property type="term" value="F:G protein-coupled neurotensin receptor activity"/>
    <property type="evidence" value="ECO:0007669"/>
    <property type="project" value="InterPro"/>
</dbReference>
<comment type="subcellular location">
    <subcellularLocation>
        <location evidence="1">Cell membrane</location>
        <topology evidence="1">Multi-pass membrane protein</topology>
    </subcellularLocation>
</comment>
<feature type="transmembrane region" description="Helical" evidence="13">
    <location>
        <begin position="155"/>
        <end position="174"/>
    </location>
</feature>
<accession>A0A5J5MJV4</accession>
<proteinExistence type="inferred from homology"/>
<feature type="domain" description="G-protein coupled receptors family 1 profile" evidence="14">
    <location>
        <begin position="49"/>
        <end position="354"/>
    </location>
</feature>
<keyword evidence="2" id="KW-1003">Cell membrane</keyword>
<dbReference type="AlphaFoldDB" id="A0A5J5MJV4"/>
<dbReference type="GO" id="GO:0005886">
    <property type="term" value="C:plasma membrane"/>
    <property type="evidence" value="ECO:0007669"/>
    <property type="project" value="UniProtKB-SubCell"/>
</dbReference>
<evidence type="ECO:0000256" key="6">
    <source>
        <dbReference type="ARBA" id="ARBA00023136"/>
    </source>
</evidence>
<evidence type="ECO:0000256" key="7">
    <source>
        <dbReference type="ARBA" id="ARBA00023139"/>
    </source>
</evidence>
<keyword evidence="16" id="KW-1185">Reference proteome</keyword>
<evidence type="ECO:0000256" key="11">
    <source>
        <dbReference type="ARBA" id="ARBA00023288"/>
    </source>
</evidence>
<keyword evidence="5 12" id="KW-0297">G-protein coupled receptor</keyword>
<evidence type="ECO:0000259" key="14">
    <source>
        <dbReference type="PROSITE" id="PS50262"/>
    </source>
</evidence>
<comment type="caution">
    <text evidence="15">The sequence shown here is derived from an EMBL/GenBank/DDBJ whole genome shotgun (WGS) entry which is preliminary data.</text>
</comment>
<dbReference type="PRINTS" id="PR00237">
    <property type="entry name" value="GPCRRHODOPSN"/>
</dbReference>
<keyword evidence="11" id="KW-0449">Lipoprotein</keyword>
<feature type="transmembrane region" description="Helical" evidence="13">
    <location>
        <begin position="331"/>
        <end position="354"/>
    </location>
</feature>
<keyword evidence="3 12" id="KW-0812">Transmembrane</keyword>
<sequence length="411" mass="45431">MEAGSPRAPGPSPGPALSLDARLGVDTRLWAKVLLTALYSLILALGTAGNALSLHVVLKARAGPPGRLRCHVLSLALSALLLLLVGMPMELYNFVWFHYPWVFGDLGCRAYYFVRELCAYATVLSVASLSAERCLAVCQPLRARSLLTPRKTRRLLSGVWAASLGLALPMAVIMGQKHELETAGGEPEPASRVCTVLVSRTTLQVFVQVNVLVSFVLPLALTAFLNGVTVSHLAALCSQVPSPPAAGSSAPSRLELMSKERKTLPLGDQAALVRRKDSRRIRGLRRSIQVLISRTWAIVAVYVVCWMPYHIRRLMYCYVPDERWTDKLYDFYHYFYMVTNTLFYISSAVTPVLYNAVSSSFRKLFLEALGSLCREHHPMEPFPPGTLEPHPSGHSFQLWGSPRTPSLDEIE</sequence>
<dbReference type="PRINTS" id="PR01479">
    <property type="entry name" value="NEUROTENSINR"/>
</dbReference>
<evidence type="ECO:0000256" key="1">
    <source>
        <dbReference type="ARBA" id="ARBA00004651"/>
    </source>
</evidence>
<evidence type="ECO:0000256" key="2">
    <source>
        <dbReference type="ARBA" id="ARBA00022475"/>
    </source>
</evidence>
<dbReference type="Proteomes" id="UP000326062">
    <property type="component" value="Chromosome 3"/>
</dbReference>
<dbReference type="InterPro" id="IPR000276">
    <property type="entry name" value="GPCR_Rhodpsn"/>
</dbReference>
<keyword evidence="10 12" id="KW-0807">Transducer</keyword>
<dbReference type="PROSITE" id="PS50262">
    <property type="entry name" value="G_PROTEIN_RECEP_F1_2"/>
    <property type="match status" value="1"/>
</dbReference>
<feature type="transmembrane region" description="Helical" evidence="13">
    <location>
        <begin position="205"/>
        <end position="225"/>
    </location>
</feature>
<dbReference type="SUPFAM" id="SSF81321">
    <property type="entry name" value="Family A G protein-coupled receptor-like"/>
    <property type="match status" value="1"/>
</dbReference>
<protein>
    <recommendedName>
        <fullName evidence="14">G-protein coupled receptors family 1 profile domain-containing protein</fullName>
    </recommendedName>
</protein>
<evidence type="ECO:0000256" key="4">
    <source>
        <dbReference type="ARBA" id="ARBA00022989"/>
    </source>
</evidence>
<dbReference type="Gene3D" id="1.20.1070.10">
    <property type="entry name" value="Rhodopsin 7-helix transmembrane proteins"/>
    <property type="match status" value="1"/>
</dbReference>
<evidence type="ECO:0000313" key="16">
    <source>
        <dbReference type="Proteomes" id="UP000326062"/>
    </source>
</evidence>
<keyword evidence="8" id="KW-1015">Disulfide bond</keyword>
<comment type="similarity">
    <text evidence="12">Belongs to the G-protein coupled receptor 1 family.</text>
</comment>
<dbReference type="PANTHER" id="PTHR24243:SF10">
    <property type="entry name" value="NEUROTENSIN RECEPTOR TYPE 2"/>
    <property type="match status" value="1"/>
</dbReference>
<reference evidence="15 16" key="1">
    <citation type="submission" date="2019-06" db="EMBL/GenBank/DDBJ databases">
        <title>Discovery of a novel chromosome fission-fusion reversal in muntjac.</title>
        <authorList>
            <person name="Mudd A.B."/>
            <person name="Bredeson J.V."/>
            <person name="Baum R."/>
            <person name="Hockemeyer D."/>
            <person name="Rokhsar D.S."/>
        </authorList>
    </citation>
    <scope>NUCLEOTIDE SEQUENCE [LARGE SCALE GENOMIC DNA]</scope>
    <source>
        <strain evidence="15">UCam_UCB_Mr</strain>
        <tissue evidence="15">Fibroblast cell line</tissue>
    </source>
</reference>
<evidence type="ECO:0000256" key="8">
    <source>
        <dbReference type="ARBA" id="ARBA00023157"/>
    </source>
</evidence>
<dbReference type="Pfam" id="PF00001">
    <property type="entry name" value="7tm_1"/>
    <property type="match status" value="1"/>
</dbReference>
<gene>
    <name evidence="15" type="ORF">FD755_008297</name>
</gene>
<keyword evidence="6 13" id="KW-0472">Membrane</keyword>
<dbReference type="InterPro" id="IPR003986">
    <property type="entry name" value="NT2_rcpt"/>
</dbReference>
<organism evidence="15 16">
    <name type="scientific">Muntiacus reevesi</name>
    <name type="common">Reeves' muntjac</name>
    <name type="synonym">Cervus reevesi</name>
    <dbReference type="NCBI Taxonomy" id="9886"/>
    <lineage>
        <taxon>Eukaryota</taxon>
        <taxon>Metazoa</taxon>
        <taxon>Chordata</taxon>
        <taxon>Craniata</taxon>
        <taxon>Vertebrata</taxon>
        <taxon>Euteleostomi</taxon>
        <taxon>Mammalia</taxon>
        <taxon>Eutheria</taxon>
        <taxon>Laurasiatheria</taxon>
        <taxon>Artiodactyla</taxon>
        <taxon>Ruminantia</taxon>
        <taxon>Pecora</taxon>
        <taxon>Cervidae</taxon>
        <taxon>Muntiacinae</taxon>
        <taxon>Muntiacus</taxon>
    </lineage>
</organism>
<keyword evidence="7" id="KW-0564">Palmitate</keyword>
<dbReference type="PROSITE" id="PS00237">
    <property type="entry name" value="G_PROTEIN_RECEP_F1_1"/>
    <property type="match status" value="1"/>
</dbReference>
<evidence type="ECO:0000256" key="9">
    <source>
        <dbReference type="ARBA" id="ARBA00023170"/>
    </source>
</evidence>
<dbReference type="InterPro" id="IPR017452">
    <property type="entry name" value="GPCR_Rhodpsn_7TM"/>
</dbReference>
<evidence type="ECO:0000256" key="5">
    <source>
        <dbReference type="ARBA" id="ARBA00023040"/>
    </source>
</evidence>
<feature type="transmembrane region" description="Helical" evidence="13">
    <location>
        <begin position="70"/>
        <end position="92"/>
    </location>
</feature>
<feature type="transmembrane region" description="Helical" evidence="13">
    <location>
        <begin position="37"/>
        <end position="58"/>
    </location>
</feature>
<dbReference type="InterPro" id="IPR003984">
    <property type="entry name" value="NT_rcpt"/>
</dbReference>
<evidence type="ECO:0000256" key="3">
    <source>
        <dbReference type="ARBA" id="ARBA00022692"/>
    </source>
</evidence>
<dbReference type="PANTHER" id="PTHR24243">
    <property type="entry name" value="G-PROTEIN COUPLED RECEPTOR"/>
    <property type="match status" value="1"/>
</dbReference>
<evidence type="ECO:0000256" key="13">
    <source>
        <dbReference type="SAM" id="Phobius"/>
    </source>
</evidence>
<evidence type="ECO:0000256" key="10">
    <source>
        <dbReference type="ARBA" id="ARBA00023224"/>
    </source>
</evidence>
<feature type="transmembrane region" description="Helical" evidence="13">
    <location>
        <begin position="112"/>
        <end position="135"/>
    </location>
</feature>
<dbReference type="PRINTS" id="PR01481">
    <property type="entry name" value="NEUROTENSN2R"/>
</dbReference>
<keyword evidence="4 13" id="KW-1133">Transmembrane helix</keyword>
<feature type="transmembrane region" description="Helical" evidence="13">
    <location>
        <begin position="288"/>
        <end position="311"/>
    </location>
</feature>
<keyword evidence="9 12" id="KW-0675">Receptor</keyword>